<dbReference type="Pfam" id="PF13489">
    <property type="entry name" value="Methyltransf_23"/>
    <property type="match status" value="1"/>
</dbReference>
<dbReference type="Gene3D" id="3.40.50.150">
    <property type="entry name" value="Vaccinia Virus protein VP39"/>
    <property type="match status" value="1"/>
</dbReference>
<comment type="caution">
    <text evidence="1">The sequence shown here is derived from an EMBL/GenBank/DDBJ whole genome shotgun (WGS) entry which is preliminary data.</text>
</comment>
<dbReference type="RefSeq" id="WP_008293597.1">
    <property type="nucleotide sequence ID" value="NZ_CM002299.1"/>
</dbReference>
<sequence length="272" mass="29229">MSREEQRVALQATLYASRNPTRRYLHCARRDWVLAQLRELGSQGSIKQALELGPGSGVYLPALSQLAQRVVALDVEPGHLRAAKHLLAAEGEAVSVGFVQGDLRSGILQGGSVDLLLCSEVIEHVADSAGLLKAMAGALSPQGTLILTTPQPLSPVELLGKIAFLPGIIHLLRLVYREPVEPTGHINLLSAAQLKTQCTAAGFVVRKQARMGFYLPILGEFGGNWGQRFLAAIDRKLQGSRFEAVLWTQCYLLRKADGAVHGSAQTPSDVAA</sequence>
<dbReference type="CDD" id="cd02440">
    <property type="entry name" value="AdoMet_MTases"/>
    <property type="match status" value="1"/>
</dbReference>
<dbReference type="HOGENOM" id="CLU_1022008_0_0_6"/>
<dbReference type="InterPro" id="IPR029063">
    <property type="entry name" value="SAM-dependent_MTases_sf"/>
</dbReference>
<dbReference type="GO" id="GO:0032259">
    <property type="term" value="P:methylation"/>
    <property type="evidence" value="ECO:0007669"/>
    <property type="project" value="UniProtKB-KW"/>
</dbReference>
<evidence type="ECO:0000313" key="2">
    <source>
        <dbReference type="Proteomes" id="UP000019205"/>
    </source>
</evidence>
<organism evidence="1 2">
    <name type="scientific">Congregibacter litoralis KT71</name>
    <dbReference type="NCBI Taxonomy" id="314285"/>
    <lineage>
        <taxon>Bacteria</taxon>
        <taxon>Pseudomonadati</taxon>
        <taxon>Pseudomonadota</taxon>
        <taxon>Gammaproteobacteria</taxon>
        <taxon>Cellvibrionales</taxon>
        <taxon>Halieaceae</taxon>
        <taxon>Congregibacter</taxon>
    </lineage>
</organism>
<protein>
    <submittedName>
        <fullName evidence="1">2-polyprenyl-3-methyl-5-hydroxy-6-metoxy-1, 4-benzoquinol methylase</fullName>
    </submittedName>
</protein>
<dbReference type="AlphaFoldDB" id="A4ABL8"/>
<reference evidence="1 2" key="2">
    <citation type="journal article" date="2009" name="PLoS ONE">
        <title>The photosynthetic apparatus and its regulation in the aerobic gammaproteobacterium Congregibacter litoralis gen. nov., sp. nov.</title>
        <authorList>
            <person name="Spring S."/>
            <person name="Lunsdorf H."/>
            <person name="Fuchs B.M."/>
            <person name="Tindall B.J."/>
        </authorList>
    </citation>
    <scope>NUCLEOTIDE SEQUENCE [LARGE SCALE GENOMIC DNA]</scope>
    <source>
        <strain evidence="1">KT71</strain>
    </source>
</reference>
<accession>A4ABL8</accession>
<dbReference type="STRING" id="314285.KT71_05887"/>
<reference evidence="1 2" key="1">
    <citation type="journal article" date="2007" name="Proc. Natl. Acad. Sci. U.S.A.">
        <title>Characterization of a marine gammaproteobacterium capable of aerobic anoxygenic photosynthesis.</title>
        <authorList>
            <person name="Fuchs B.M."/>
            <person name="Spring S."/>
            <person name="Teeling H."/>
            <person name="Quast C."/>
            <person name="Wulf J."/>
            <person name="Schattenhofer M."/>
            <person name="Yan S."/>
            <person name="Ferriera S."/>
            <person name="Johnson J."/>
            <person name="Glockner F.O."/>
            <person name="Amann R."/>
        </authorList>
    </citation>
    <scope>NUCLEOTIDE SEQUENCE [LARGE SCALE GENOMIC DNA]</scope>
    <source>
        <strain evidence="1">KT71</strain>
    </source>
</reference>
<keyword evidence="1" id="KW-0808">Transferase</keyword>
<dbReference type="Proteomes" id="UP000019205">
    <property type="component" value="Chromosome"/>
</dbReference>
<keyword evidence="2" id="KW-1185">Reference proteome</keyword>
<evidence type="ECO:0000313" key="1">
    <source>
        <dbReference type="EMBL" id="EAQ96531.1"/>
    </source>
</evidence>
<keyword evidence="1" id="KW-0489">Methyltransferase</keyword>
<gene>
    <name evidence="1" type="ORF">KT71_05887</name>
</gene>
<dbReference type="eggNOG" id="COG2226">
    <property type="taxonomic scope" value="Bacteria"/>
</dbReference>
<dbReference type="EMBL" id="AAOA02000004">
    <property type="protein sequence ID" value="EAQ96531.1"/>
    <property type="molecule type" value="Genomic_DNA"/>
</dbReference>
<dbReference type="SUPFAM" id="SSF53335">
    <property type="entry name" value="S-adenosyl-L-methionine-dependent methyltransferases"/>
    <property type="match status" value="1"/>
</dbReference>
<dbReference type="GO" id="GO:0008168">
    <property type="term" value="F:methyltransferase activity"/>
    <property type="evidence" value="ECO:0007669"/>
    <property type="project" value="UniProtKB-KW"/>
</dbReference>
<name>A4ABL8_9GAMM</name>
<dbReference type="PANTHER" id="PTHR43861">
    <property type="entry name" value="TRANS-ACONITATE 2-METHYLTRANSFERASE-RELATED"/>
    <property type="match status" value="1"/>
</dbReference>
<proteinExistence type="predicted"/>
<dbReference type="OrthoDB" id="4697647at2"/>